<sequence>MADLGEGRMQPEEAGVVGYIGDQDLTDADPLTFLSLFLSDHFWDILVLETNRYAQQYLEAEDTVLKPKSRYHDWYEVTIVEMKAFFALHLAMGLVDKAELTDYWQLFWLTETPGFNKVMPRNRFQIILSFLHFVNNDDRISRGEPGHDRLFKIRPIIEEIVPRFKAMYSPRKELSLDEITVAFKERSTLKQYNPRKLDKYGYKAFVLSEAGTGYVLEWSMYTGQEEAGDPDNLAMGATHLTVRNLVTPQFTGKGHEVYMDSYYTSLALANELADNDTEEMVQPDLQCACEHLYGECPGTALLEGHRKKEFRVGRPAREMLQRLVERHWLDEVQDRPDCVVCADRSRSGGRRQTKYRCRQCGAGLCVLPCNERYHTLQHYKQCHLDR</sequence>
<evidence type="ECO:0000313" key="2">
    <source>
        <dbReference type="Proteomes" id="UP000695022"/>
    </source>
</evidence>
<dbReference type="PANTHER" id="PTHR46599:SF3">
    <property type="entry name" value="PIGGYBAC TRANSPOSABLE ELEMENT-DERIVED PROTEIN 4"/>
    <property type="match status" value="1"/>
</dbReference>
<organism evidence="2 3">
    <name type="scientific">Priapulus caudatus</name>
    <name type="common">Priapulid worm</name>
    <dbReference type="NCBI Taxonomy" id="37621"/>
    <lineage>
        <taxon>Eukaryota</taxon>
        <taxon>Metazoa</taxon>
        <taxon>Ecdysozoa</taxon>
        <taxon>Scalidophora</taxon>
        <taxon>Priapulida</taxon>
        <taxon>Priapulimorpha</taxon>
        <taxon>Priapulimorphida</taxon>
        <taxon>Priapulidae</taxon>
        <taxon>Priapulus</taxon>
    </lineage>
</organism>
<feature type="domain" description="PiggyBac transposable element-derived protein" evidence="1">
    <location>
        <begin position="29"/>
        <end position="277"/>
    </location>
</feature>
<protein>
    <submittedName>
        <fullName evidence="3">LOW QUALITY PROTEIN: piggyBac transposable element-derived protein 4-like</fullName>
    </submittedName>
</protein>
<dbReference type="Proteomes" id="UP000695022">
    <property type="component" value="Unplaced"/>
</dbReference>
<gene>
    <name evidence="3" type="primary">LOC106810600</name>
</gene>
<evidence type="ECO:0000259" key="1">
    <source>
        <dbReference type="Pfam" id="PF13843"/>
    </source>
</evidence>
<dbReference type="Pfam" id="PF13843">
    <property type="entry name" value="DDE_Tnp_1_7"/>
    <property type="match status" value="1"/>
</dbReference>
<dbReference type="GeneID" id="106810600"/>
<name>A0ABM1EBC0_PRICU</name>
<dbReference type="PANTHER" id="PTHR46599">
    <property type="entry name" value="PIGGYBAC TRANSPOSABLE ELEMENT-DERIVED PROTEIN 4"/>
    <property type="match status" value="1"/>
</dbReference>
<dbReference type="RefSeq" id="XP_014669491.1">
    <property type="nucleotide sequence ID" value="XM_014814005.1"/>
</dbReference>
<evidence type="ECO:0000313" key="3">
    <source>
        <dbReference type="RefSeq" id="XP_014669491.1"/>
    </source>
</evidence>
<accession>A0ABM1EBC0</accession>
<dbReference type="InterPro" id="IPR029526">
    <property type="entry name" value="PGBD"/>
</dbReference>
<keyword evidence="2" id="KW-1185">Reference proteome</keyword>
<reference evidence="3" key="1">
    <citation type="submission" date="2025-08" db="UniProtKB">
        <authorList>
            <consortium name="RefSeq"/>
        </authorList>
    </citation>
    <scope>IDENTIFICATION</scope>
</reference>
<proteinExistence type="predicted"/>